<protein>
    <submittedName>
        <fullName evidence="1">Uncharacterized protein</fullName>
    </submittedName>
</protein>
<organism evidence="1 2">
    <name type="scientific">Coniosporium uncinatum</name>
    <dbReference type="NCBI Taxonomy" id="93489"/>
    <lineage>
        <taxon>Eukaryota</taxon>
        <taxon>Fungi</taxon>
        <taxon>Dikarya</taxon>
        <taxon>Ascomycota</taxon>
        <taxon>Pezizomycotina</taxon>
        <taxon>Dothideomycetes</taxon>
        <taxon>Dothideomycetes incertae sedis</taxon>
        <taxon>Coniosporium</taxon>
    </lineage>
</organism>
<evidence type="ECO:0000313" key="1">
    <source>
        <dbReference type="EMBL" id="KAK3080381.1"/>
    </source>
</evidence>
<evidence type="ECO:0000313" key="2">
    <source>
        <dbReference type="Proteomes" id="UP001186974"/>
    </source>
</evidence>
<comment type="caution">
    <text evidence="1">The sequence shown here is derived from an EMBL/GenBank/DDBJ whole genome shotgun (WGS) entry which is preliminary data.</text>
</comment>
<name>A0ACC3DUJ7_9PEZI</name>
<proteinExistence type="predicted"/>
<reference evidence="1" key="1">
    <citation type="submission" date="2024-09" db="EMBL/GenBank/DDBJ databases">
        <title>Black Yeasts Isolated from many extreme environments.</title>
        <authorList>
            <person name="Coleine C."/>
            <person name="Stajich J.E."/>
            <person name="Selbmann L."/>
        </authorList>
    </citation>
    <scope>NUCLEOTIDE SEQUENCE</scope>
    <source>
        <strain evidence="1">CCFEE 5737</strain>
    </source>
</reference>
<gene>
    <name evidence="1" type="ORF">LTS18_001958</name>
</gene>
<dbReference type="Proteomes" id="UP001186974">
    <property type="component" value="Unassembled WGS sequence"/>
</dbReference>
<accession>A0ACC3DUJ7</accession>
<keyword evidence="2" id="KW-1185">Reference proteome</keyword>
<sequence>MSTHSTLPPGVTLYSNHHGHERTAPPPYTPPTPPPPSYTTVDPAQFPNFYSTQYRAWNPSSAAGAVSERVSTAAYSRATYVELDRRRPRSRRGVGEADSQHQEWNQHQHQHQRYRQHQGNVRCNDTRPRYHHHHHHHNGVGVAEADNPAICAADHGRLNRDFRVENHRYESARTDAIQQQPRAVHRNAAPSTATHRGGGSIVGTIRWRRGDEGELVVSAHVRVRRPRARFLSSLSSDSLGSSAGDEEEEDDDDDDDDDEEDEIYDEDAEGHDEADGNEVESDNTNRMTFHPRYPEPEEAVPTHTRSSLTDLYLYPSSSSGASRIVQNRAATEVRRSVSVFRRVRTRIELSIRRLRRGTESQGRRDWSAYNAYAY</sequence>
<dbReference type="EMBL" id="JAWDJW010000598">
    <property type="protein sequence ID" value="KAK3080381.1"/>
    <property type="molecule type" value="Genomic_DNA"/>
</dbReference>